<dbReference type="PANTHER" id="PTHR30319">
    <property type="entry name" value="PHENYLACETIC ACID REGULATOR-RELATED TRANSCRIPTIONAL REPRESSOR"/>
    <property type="match status" value="1"/>
</dbReference>
<evidence type="ECO:0000259" key="2">
    <source>
        <dbReference type="Pfam" id="PF08223"/>
    </source>
</evidence>
<accession>A0A4D7E1Q1</accession>
<dbReference type="Gene3D" id="1.10.10.10">
    <property type="entry name" value="Winged helix-like DNA-binding domain superfamily/Winged helix DNA-binding domain"/>
    <property type="match status" value="1"/>
</dbReference>
<sequence length="310" mass="33475">MWPSLLSVQTCGLGLVRGAGGLQAGELISTLLDGNPLKAAGFIVTIYGDVIEPRGGVVWMGNLIETCAMVGISETLVRTAVSRLVAAEQLVGEREGRRSFYRLTKLARTEFAIAARLLFGPPEEVSWNFVQPSGDDADEAMFVLERAGYARLGPRLAVGPRAAPAMKPSAVVFHAELAAGEGGLRAFVADHWNLTPHADAYRGFLTRFGLISNYIERGGSLSTSQSLIARLLLVHQFRMVMLRDPRLPEAGLPEDWPGGQARLLFARLYCQLSLKADLYVADQFISVDGALEEANAATRARLTSLAHVLG</sequence>
<evidence type="ECO:0000313" key="3">
    <source>
        <dbReference type="EMBL" id="QCJ00263.1"/>
    </source>
</evidence>
<dbReference type="Pfam" id="PF07848">
    <property type="entry name" value="PaaX"/>
    <property type="match status" value="1"/>
</dbReference>
<evidence type="ECO:0000313" key="6">
    <source>
        <dbReference type="Proteomes" id="UP000826513"/>
    </source>
</evidence>
<dbReference type="EMBL" id="CP072168">
    <property type="protein sequence ID" value="QYA09295.1"/>
    <property type="molecule type" value="Genomic_DNA"/>
</dbReference>
<proteinExistence type="predicted"/>
<dbReference type="InterPro" id="IPR012906">
    <property type="entry name" value="PaaX-like_N"/>
</dbReference>
<keyword evidence="6" id="KW-1185">Reference proteome</keyword>
<dbReference type="Proteomes" id="UP000826513">
    <property type="component" value="Chromosome 2"/>
</dbReference>
<dbReference type="InterPro" id="IPR036388">
    <property type="entry name" value="WH-like_DNA-bd_sf"/>
</dbReference>
<dbReference type="KEGG" id="alf:CFBP5473_20265"/>
<dbReference type="Proteomes" id="UP000298545">
    <property type="component" value="Chromosome linear"/>
</dbReference>
<dbReference type="InterPro" id="IPR013225">
    <property type="entry name" value="PaaX_C"/>
</dbReference>
<evidence type="ECO:0000313" key="4">
    <source>
        <dbReference type="EMBL" id="QYA09295.1"/>
    </source>
</evidence>
<dbReference type="Gene3D" id="1.20.58.1460">
    <property type="match status" value="1"/>
</dbReference>
<evidence type="ECO:0000313" key="5">
    <source>
        <dbReference type="Proteomes" id="UP000298545"/>
    </source>
</evidence>
<protein>
    <submittedName>
        <fullName evidence="3">PaaX family transcriptional regulator</fullName>
    </submittedName>
</protein>
<dbReference type="OrthoDB" id="2270427at2"/>
<evidence type="ECO:0000259" key="1">
    <source>
        <dbReference type="Pfam" id="PF07848"/>
    </source>
</evidence>
<dbReference type="PIRSF" id="PIRSF020623">
    <property type="entry name" value="PaaX"/>
    <property type="match status" value="1"/>
</dbReference>
<dbReference type="EMBL" id="CP039692">
    <property type="protein sequence ID" value="QCJ00263.1"/>
    <property type="molecule type" value="Genomic_DNA"/>
</dbReference>
<organism evidence="3 5">
    <name type="scientific">Agrobacterium larrymoorei</name>
    <dbReference type="NCBI Taxonomy" id="160699"/>
    <lineage>
        <taxon>Bacteria</taxon>
        <taxon>Pseudomonadati</taxon>
        <taxon>Pseudomonadota</taxon>
        <taxon>Alphaproteobacteria</taxon>
        <taxon>Hyphomicrobiales</taxon>
        <taxon>Rhizobiaceae</taxon>
        <taxon>Rhizobium/Agrobacterium group</taxon>
        <taxon>Agrobacterium</taxon>
    </lineage>
</organism>
<dbReference type="GO" id="GO:0006351">
    <property type="term" value="P:DNA-templated transcription"/>
    <property type="evidence" value="ECO:0007669"/>
    <property type="project" value="InterPro"/>
</dbReference>
<reference evidence="3 5" key="1">
    <citation type="submission" date="2019-04" db="EMBL/GenBank/DDBJ databases">
        <title>Complete genome sequence of Agrobacterium larrymoorei CFBP5473.</title>
        <authorList>
            <person name="Haryono M."/>
            <person name="Chou L."/>
            <person name="Lin Y.-C."/>
            <person name="Lai E.-M."/>
            <person name="Kuo C.-H."/>
        </authorList>
    </citation>
    <scope>NUCLEOTIDE SEQUENCE [LARGE SCALE GENOMIC DNA]</scope>
    <source>
        <strain evidence="3 5">CFBP5473</strain>
    </source>
</reference>
<dbReference type="PANTHER" id="PTHR30319:SF1">
    <property type="entry name" value="TRANSCRIPTIONAL REPRESSOR PAAX"/>
    <property type="match status" value="1"/>
</dbReference>
<dbReference type="Pfam" id="PF08223">
    <property type="entry name" value="PaaX_C"/>
    <property type="match status" value="1"/>
</dbReference>
<gene>
    <name evidence="3" type="ORF">CFBP5473_20265</name>
    <name evidence="4" type="ORF">J5285_18090</name>
</gene>
<feature type="domain" description="Transcriptional repressor PaaX-like N-terminal" evidence="1">
    <location>
        <begin position="39"/>
        <end position="105"/>
    </location>
</feature>
<dbReference type="AlphaFoldDB" id="A0A4D7E1Q1"/>
<dbReference type="InterPro" id="IPR011965">
    <property type="entry name" value="PaaX_trns_reg"/>
</dbReference>
<name>A0A4D7E1Q1_9HYPH</name>
<feature type="domain" description="Transcriptional repressor PaaX-like C-terminal" evidence="2">
    <location>
        <begin position="192"/>
        <end position="280"/>
    </location>
</feature>
<reference evidence="4 6" key="2">
    <citation type="submission" date="2021-03" db="EMBL/GenBank/DDBJ databases">
        <title>Rapid diversification of plasmids in a genus of pathogenic and nitrogen fixing bacteria.</title>
        <authorList>
            <person name="Weisberg A.J."/>
            <person name="Miller M."/>
            <person name="Ream W."/>
            <person name="Grunwald N.J."/>
            <person name="Chang J.H."/>
        </authorList>
    </citation>
    <scope>NUCLEOTIDE SEQUENCE [LARGE SCALE GENOMIC DNA]</scope>
    <source>
        <strain evidence="4 6">AF3.44</strain>
    </source>
</reference>
<dbReference type="STRING" id="1367849.GCA_000518585_02385"/>